<organism evidence="3">
    <name type="scientific">Candidatus Moduliflexus flocculans</name>
    <dbReference type="NCBI Taxonomy" id="1499966"/>
    <lineage>
        <taxon>Bacteria</taxon>
        <taxon>Candidatus Moduliflexota</taxon>
        <taxon>Candidatus Moduliflexia</taxon>
        <taxon>Candidatus Moduliflexales</taxon>
        <taxon>Candidatus Moduliflexaceae</taxon>
    </lineage>
</organism>
<gene>
    <name evidence="3" type="ORF">U14_05440</name>
</gene>
<dbReference type="Pfam" id="PF14326">
    <property type="entry name" value="DUF4384"/>
    <property type="match status" value="1"/>
</dbReference>
<dbReference type="AlphaFoldDB" id="A0A081BRY0"/>
<feature type="signal peptide" evidence="1">
    <location>
        <begin position="1"/>
        <end position="27"/>
    </location>
</feature>
<keyword evidence="1" id="KW-0732">Signal</keyword>
<accession>A0A081BRY0</accession>
<dbReference type="PANTHER" id="PTHR36194:SF1">
    <property type="entry name" value="S-LAYER-LIKE PROTEIN"/>
    <property type="match status" value="1"/>
</dbReference>
<dbReference type="PANTHER" id="PTHR36194">
    <property type="entry name" value="S-LAYER-LIKE PROTEIN"/>
    <property type="match status" value="1"/>
</dbReference>
<dbReference type="HOGENOM" id="CLU_1197883_0_0_0"/>
<dbReference type="InterPro" id="IPR025493">
    <property type="entry name" value="DUF4384"/>
</dbReference>
<dbReference type="Proteomes" id="UP000030700">
    <property type="component" value="Unassembled WGS sequence"/>
</dbReference>
<evidence type="ECO:0000313" key="3">
    <source>
        <dbReference type="EMBL" id="GAK54161.1"/>
    </source>
</evidence>
<protein>
    <recommendedName>
        <fullName evidence="2">DUF4384 domain-containing protein</fullName>
    </recommendedName>
</protein>
<reference evidence="3" key="1">
    <citation type="journal article" date="2015" name="PeerJ">
        <title>First genomic representation of candidate bacterial phylum KSB3 points to enhanced environmental sensing as a trigger of wastewater bulking.</title>
        <authorList>
            <person name="Sekiguchi Y."/>
            <person name="Ohashi A."/>
            <person name="Parks D.H."/>
            <person name="Yamauchi T."/>
            <person name="Tyson G.W."/>
            <person name="Hugenholtz P."/>
        </authorList>
    </citation>
    <scope>NUCLEOTIDE SEQUENCE [LARGE SCALE GENOMIC DNA]</scope>
</reference>
<feature type="domain" description="DUF4384" evidence="2">
    <location>
        <begin position="66"/>
        <end position="144"/>
    </location>
</feature>
<feature type="chain" id="PRO_5001755335" description="DUF4384 domain-containing protein" evidence="1">
    <location>
        <begin position="28"/>
        <end position="232"/>
    </location>
</feature>
<dbReference type="STRING" id="1499966.U14_05440"/>
<sequence length="232" mass="26510">MRLRGKSVLALTFIIWMMLAASHESFAQGRAERPRTPEPASPAIDTPGAEGLVVKLWTDKGDQTPTYFVGERIYISFSVTKDSYLILYDIDSTGNVNILFPNPYHPDNLVRRGRVYTIPSGNYGHDLFIKGPTGEEILYIVASTYAYYHWQYGQYPPPIWSDEWGPPSTWGHSGGQDYSVASRRFQQRLQFSQTGNMAELTVKYIKHQTDEIVKAYPVMYARCKFYVTIPPY</sequence>
<dbReference type="EMBL" id="DF820460">
    <property type="protein sequence ID" value="GAK54161.1"/>
    <property type="molecule type" value="Genomic_DNA"/>
</dbReference>
<evidence type="ECO:0000256" key="1">
    <source>
        <dbReference type="SAM" id="SignalP"/>
    </source>
</evidence>
<proteinExistence type="predicted"/>
<evidence type="ECO:0000313" key="4">
    <source>
        <dbReference type="Proteomes" id="UP000030700"/>
    </source>
</evidence>
<name>A0A081BRY0_9BACT</name>
<keyword evidence="4" id="KW-1185">Reference proteome</keyword>
<evidence type="ECO:0000259" key="2">
    <source>
        <dbReference type="Pfam" id="PF14326"/>
    </source>
</evidence>